<dbReference type="Gene3D" id="3.15.20.10">
    <property type="entry name" value="Bactericidal permeability-increasing protein, domain 2"/>
    <property type="match status" value="1"/>
</dbReference>
<dbReference type="SMART" id="SM00329">
    <property type="entry name" value="BPI2"/>
    <property type="match status" value="1"/>
</dbReference>
<dbReference type="Pfam" id="PF02886">
    <property type="entry name" value="LBP_BPI_CETP_C"/>
    <property type="match status" value="1"/>
</dbReference>
<comment type="similarity">
    <text evidence="1">Belongs to the BPI/LBP/Plunc superfamily. BPI/LBP family.</text>
</comment>
<dbReference type="PANTHER" id="PTHR10504">
    <property type="entry name" value="BACTERICIDAL PERMEABILITY-INCREASING BPI PROTEIN-RELATED"/>
    <property type="match status" value="1"/>
</dbReference>
<dbReference type="GO" id="GO:0005615">
    <property type="term" value="C:extracellular space"/>
    <property type="evidence" value="ECO:0007669"/>
    <property type="project" value="TreeGrafter"/>
</dbReference>
<dbReference type="GO" id="GO:0008289">
    <property type="term" value="F:lipid binding"/>
    <property type="evidence" value="ECO:0007669"/>
    <property type="project" value="InterPro"/>
</dbReference>
<dbReference type="Gene3D" id="3.15.10.10">
    <property type="entry name" value="Bactericidal permeability-increasing protein, domain 1"/>
    <property type="match status" value="1"/>
</dbReference>
<accession>A0A914UTA0</accession>
<dbReference type="SUPFAM" id="SSF55394">
    <property type="entry name" value="Bactericidal permeability-increasing protein, BPI"/>
    <property type="match status" value="2"/>
</dbReference>
<keyword evidence="2" id="KW-1015">Disulfide bond</keyword>
<protein>
    <submittedName>
        <fullName evidence="6">Uncharacterized protein</fullName>
    </submittedName>
</protein>
<reference evidence="6" key="1">
    <citation type="submission" date="2022-11" db="UniProtKB">
        <authorList>
            <consortium name="WormBaseParasite"/>
        </authorList>
    </citation>
    <scope>IDENTIFICATION</scope>
</reference>
<feature type="domain" description="Lipid-binding serum glycoprotein C-terminal" evidence="4">
    <location>
        <begin position="340"/>
        <end position="540"/>
    </location>
</feature>
<dbReference type="Proteomes" id="UP000887566">
    <property type="component" value="Unplaced"/>
</dbReference>
<dbReference type="InterPro" id="IPR032942">
    <property type="entry name" value="BPI/LBP/Plunc"/>
</dbReference>
<dbReference type="PANTHER" id="PTHR10504:SF140">
    <property type="entry name" value="BPI2 DOMAIN-CONTAINING PROTEIN"/>
    <property type="match status" value="1"/>
</dbReference>
<evidence type="ECO:0000313" key="5">
    <source>
        <dbReference type="Proteomes" id="UP000887566"/>
    </source>
</evidence>
<evidence type="ECO:0000313" key="6">
    <source>
        <dbReference type="WBParaSite" id="PSAMB.scaffold121size75511.g2298.t1"/>
    </source>
</evidence>
<dbReference type="Pfam" id="PF01273">
    <property type="entry name" value="LBP_BPI_CETP"/>
    <property type="match status" value="1"/>
</dbReference>
<feature type="domain" description="Lipid-binding serum glycoprotein N-terminal" evidence="3">
    <location>
        <begin position="93"/>
        <end position="321"/>
    </location>
</feature>
<evidence type="ECO:0000259" key="3">
    <source>
        <dbReference type="SMART" id="SM00328"/>
    </source>
</evidence>
<evidence type="ECO:0000256" key="2">
    <source>
        <dbReference type="ARBA" id="ARBA00023157"/>
    </source>
</evidence>
<dbReference type="WBParaSite" id="PSAMB.scaffold121size75511.g2298.t1">
    <property type="protein sequence ID" value="PSAMB.scaffold121size75511.g2298.t1"/>
    <property type="gene ID" value="PSAMB.scaffold121size75511.g2298"/>
</dbReference>
<sequence length="546" mass="59818">MRAAEFEGSSLVGIGLGAAESQLRCRWWFRLVSATVGTVAADASFDRRPPIGRSRRRSFVHSQAAPLTSTLTDMLLMLALLPVVWGAPNVLLRISQSGLQQSEQYFRHLIDREIPRLRVPSFTETFNEGPGHGKVTVTKVIVKHFTSPLIKFRPSADGLLRLRTAWGEAEADANFDATYKVLSIVPVPFGGRISAKAQGMMSNVAVRVDVVNGKPALSVVECTAKIETFELSLSGGFVARVVDLFKGALSRRISEALEHAFCKGVEKKFVDFFGDRLAAILTDISLSKNPNVLLTYSLQQVKVSEEKVDLFAEAAIEWDGVRLTPSSTAGNDSFPVGRVSNSSRMIDLYIKDSVFQSALSGAHYSGFFGKDVGENNTFLETTCEGLCIGAFAPVLHRTYPNRHLMLHVSTTDAPVVRLAAHRAIVAATGNIAAYLLPRMSNDEPLVRANISADIEMNLAARKNSLTGWVEIENATMVVTGSQVGRFDETTLGFIVDLTVPFLEDATDTYLRRGVHLPAPFDWRYDNSKLTIVGDSARFESDIIVFI</sequence>
<evidence type="ECO:0000256" key="1">
    <source>
        <dbReference type="ARBA" id="ARBA00007292"/>
    </source>
</evidence>
<dbReference type="InterPro" id="IPR001124">
    <property type="entry name" value="Lipid-bd_serum_glycop_C"/>
</dbReference>
<evidence type="ECO:0000259" key="4">
    <source>
        <dbReference type="SMART" id="SM00329"/>
    </source>
</evidence>
<dbReference type="InterPro" id="IPR017942">
    <property type="entry name" value="Lipid-bd_serum_glycop_N"/>
</dbReference>
<name>A0A914UTA0_9BILA</name>
<proteinExistence type="inferred from homology"/>
<organism evidence="5 6">
    <name type="scientific">Plectus sambesii</name>
    <dbReference type="NCBI Taxonomy" id="2011161"/>
    <lineage>
        <taxon>Eukaryota</taxon>
        <taxon>Metazoa</taxon>
        <taxon>Ecdysozoa</taxon>
        <taxon>Nematoda</taxon>
        <taxon>Chromadorea</taxon>
        <taxon>Plectida</taxon>
        <taxon>Plectina</taxon>
        <taxon>Plectoidea</taxon>
        <taxon>Plectidae</taxon>
        <taxon>Plectus</taxon>
    </lineage>
</organism>
<dbReference type="InterPro" id="IPR017943">
    <property type="entry name" value="Bactericidal_perm-incr_a/b_dom"/>
</dbReference>
<keyword evidence="5" id="KW-1185">Reference proteome</keyword>
<dbReference type="AlphaFoldDB" id="A0A914UTA0"/>
<dbReference type="SMART" id="SM00328">
    <property type="entry name" value="BPI1"/>
    <property type="match status" value="1"/>
</dbReference>